<sequence>MILYPDNLILNRNNNFPDIQYFDDQLRQKNYQRSMLYFKYNNIKHQFTKDQEAIEFILNEIKPIFYGYANAHYELNKQIDNFNLTNGLRLYFIEYGEKANWMNGIYNKLSILIAFPDGKYLIWEGYTDYDGGMGILKQILSTLKQIN</sequence>
<evidence type="ECO:0000313" key="2">
    <source>
        <dbReference type="Proteomes" id="UP000183120"/>
    </source>
</evidence>
<dbReference type="EMBL" id="MNUY01000053">
    <property type="protein sequence ID" value="OIO13639.1"/>
    <property type="molecule type" value="Genomic_DNA"/>
</dbReference>
<dbReference type="Proteomes" id="UP000183120">
    <property type="component" value="Unassembled WGS sequence"/>
</dbReference>
<comment type="caution">
    <text evidence="1">The sequence shown here is derived from an EMBL/GenBank/DDBJ whole genome shotgun (WGS) entry which is preliminary data.</text>
</comment>
<evidence type="ECO:0000313" key="1">
    <source>
        <dbReference type="EMBL" id="OIO13639.1"/>
    </source>
</evidence>
<dbReference type="AlphaFoldDB" id="A0A1J4TU61"/>
<proteinExistence type="predicted"/>
<protein>
    <submittedName>
        <fullName evidence="1">Uncharacterized protein</fullName>
    </submittedName>
</protein>
<organism evidence="1 2">
    <name type="scientific">Candidatus Gottesmanbacteria bacterium CG1_02_37_22</name>
    <dbReference type="NCBI Taxonomy" id="1805209"/>
    <lineage>
        <taxon>Bacteria</taxon>
        <taxon>Candidatus Gottesmaniibacteriota</taxon>
    </lineage>
</organism>
<reference evidence="1 2" key="1">
    <citation type="journal article" date="2016" name="Environ. Microbiol.">
        <title>Genomic resolution of a cold subsurface aquifer community provides metabolic insights for novel microbes adapted to high CO concentrations.</title>
        <authorList>
            <person name="Probst A.J."/>
            <person name="Castelle C.J."/>
            <person name="Singh A."/>
            <person name="Brown C.T."/>
            <person name="Anantharaman K."/>
            <person name="Sharon I."/>
            <person name="Hug L.A."/>
            <person name="Burstein D."/>
            <person name="Emerson J.B."/>
            <person name="Thomas B.C."/>
            <person name="Banfield J.F."/>
        </authorList>
    </citation>
    <scope>NUCLEOTIDE SEQUENCE [LARGE SCALE GENOMIC DNA]</scope>
    <source>
        <strain evidence="1">CG1_02_37_22</strain>
    </source>
</reference>
<name>A0A1J4TU61_9BACT</name>
<gene>
    <name evidence="1" type="ORF">AUJ73_03485</name>
</gene>
<accession>A0A1J4TU61</accession>